<dbReference type="EMBL" id="JAUQYP010000001">
    <property type="protein sequence ID" value="MDO8105939.1"/>
    <property type="molecule type" value="Genomic_DNA"/>
</dbReference>
<evidence type="ECO:0000313" key="4">
    <source>
        <dbReference type="EMBL" id="MDO8105939.1"/>
    </source>
</evidence>
<keyword evidence="2" id="KW-1133">Transmembrane helix</keyword>
<name>A0ABT9D6Y1_9CELL</name>
<evidence type="ECO:0000313" key="5">
    <source>
        <dbReference type="Proteomes" id="UP001232536"/>
    </source>
</evidence>
<feature type="domain" description="LppM" evidence="3">
    <location>
        <begin position="36"/>
        <end position="199"/>
    </location>
</feature>
<sequence>MTRHDSPRSRAAAPRWLRGLALGLVSALALTGCMKITTDLTLKPDNTGSMSMVMAISDEFAQSMGMDPQEMWDQMGSDMATDAPEGADQQPYAEDGYTGVRYTLAEAPIDQLSTPDLTIERDGDDYVVTGTMDLSDTGSGVDTSATEDPTTQAFLDSFVVEVSVTFPGAVGENNGTVDGNTVTWRPPYGEVTEMSARGSAVPGGSAGAGSEATTSASPSQEASPSDEAAADETPAPSDEATEPTVTAADEDAASSGFPWWILVVAGVVLVAAIAGIAVVAARGRKKETPAMAAAGAAAPQWQGQQPQQGWQQPGQQAWGGQPTQEMPPAGQQPPPQGWQQPGQQPPPQGWQQPGQQPPPQGWQQPGQQPPPQGWQQPGQQPPPPPQGWQQPGQPEQPGQQEWDGQPTQQIPPAGQQPPPPPSGWQPPQDGDQRPPS</sequence>
<dbReference type="Pfam" id="PF21946">
    <property type="entry name" value="LppM"/>
    <property type="match status" value="1"/>
</dbReference>
<comment type="caution">
    <text evidence="4">The sequence shown here is derived from an EMBL/GenBank/DDBJ whole genome shotgun (WGS) entry which is preliminary data.</text>
</comment>
<evidence type="ECO:0000256" key="2">
    <source>
        <dbReference type="SAM" id="Phobius"/>
    </source>
</evidence>
<feature type="region of interest" description="Disordered" evidence="1">
    <location>
        <begin position="291"/>
        <end position="436"/>
    </location>
</feature>
<keyword evidence="5" id="KW-1185">Reference proteome</keyword>
<dbReference type="InterPro" id="IPR053807">
    <property type="entry name" value="LppM"/>
</dbReference>
<protein>
    <recommendedName>
        <fullName evidence="3">LppM domain-containing protein</fullName>
    </recommendedName>
</protein>
<keyword evidence="2" id="KW-0472">Membrane</keyword>
<accession>A0ABT9D6Y1</accession>
<keyword evidence="2" id="KW-0812">Transmembrane</keyword>
<evidence type="ECO:0000256" key="1">
    <source>
        <dbReference type="SAM" id="MobiDB-lite"/>
    </source>
</evidence>
<proteinExistence type="predicted"/>
<feature type="compositionally biased region" description="Pro residues" evidence="1">
    <location>
        <begin position="414"/>
        <end position="424"/>
    </location>
</feature>
<dbReference type="RefSeq" id="WP_304599632.1">
    <property type="nucleotide sequence ID" value="NZ_JAUQYP010000001.1"/>
</dbReference>
<evidence type="ECO:0000259" key="3">
    <source>
        <dbReference type="Pfam" id="PF21946"/>
    </source>
</evidence>
<dbReference type="PROSITE" id="PS51257">
    <property type="entry name" value="PROKAR_LIPOPROTEIN"/>
    <property type="match status" value="1"/>
</dbReference>
<gene>
    <name evidence="4" type="ORF">Q6348_01865</name>
</gene>
<organism evidence="4 5">
    <name type="scientific">Actinotalea lenta</name>
    <dbReference type="NCBI Taxonomy" id="3064654"/>
    <lineage>
        <taxon>Bacteria</taxon>
        <taxon>Bacillati</taxon>
        <taxon>Actinomycetota</taxon>
        <taxon>Actinomycetes</taxon>
        <taxon>Micrococcales</taxon>
        <taxon>Cellulomonadaceae</taxon>
        <taxon>Actinotalea</taxon>
    </lineage>
</organism>
<feature type="compositionally biased region" description="Low complexity" evidence="1">
    <location>
        <begin position="292"/>
        <end position="322"/>
    </location>
</feature>
<feature type="region of interest" description="Disordered" evidence="1">
    <location>
        <begin position="195"/>
        <end position="250"/>
    </location>
</feature>
<feature type="transmembrane region" description="Helical" evidence="2">
    <location>
        <begin position="259"/>
        <end position="281"/>
    </location>
</feature>
<reference evidence="4 5" key="1">
    <citation type="submission" date="2023-07" db="EMBL/GenBank/DDBJ databases">
        <title>Description of novel actinomycetes strains, isolated from tidal flat sediment.</title>
        <authorList>
            <person name="Lu C."/>
        </authorList>
    </citation>
    <scope>NUCLEOTIDE SEQUENCE [LARGE SCALE GENOMIC DNA]</scope>
    <source>
        <strain evidence="4 5">SYSU T00b441</strain>
    </source>
</reference>
<feature type="compositionally biased region" description="Low complexity" evidence="1">
    <location>
        <begin position="195"/>
        <end position="227"/>
    </location>
</feature>
<dbReference type="Proteomes" id="UP001232536">
    <property type="component" value="Unassembled WGS sequence"/>
</dbReference>
<feature type="compositionally biased region" description="Low complexity" evidence="1">
    <location>
        <begin position="387"/>
        <end position="413"/>
    </location>
</feature>